<reference evidence="6" key="1">
    <citation type="submission" date="2021-01" db="EMBL/GenBank/DDBJ databases">
        <authorList>
            <person name="Corre E."/>
            <person name="Pelletier E."/>
            <person name="Niang G."/>
            <person name="Scheremetjew M."/>
            <person name="Finn R."/>
            <person name="Kale V."/>
            <person name="Holt S."/>
            <person name="Cochrane G."/>
            <person name="Meng A."/>
            <person name="Brown T."/>
            <person name="Cohen L."/>
        </authorList>
    </citation>
    <scope>NUCLEOTIDE SEQUENCE</scope>
    <source>
        <strain evidence="6">MM31A-1</strain>
    </source>
</reference>
<evidence type="ECO:0000256" key="5">
    <source>
        <dbReference type="SAM" id="Phobius"/>
    </source>
</evidence>
<dbReference type="AlphaFoldDB" id="A0A7S3QHN6"/>
<feature type="transmembrane region" description="Helical" evidence="5">
    <location>
        <begin position="46"/>
        <end position="65"/>
    </location>
</feature>
<evidence type="ECO:0000256" key="4">
    <source>
        <dbReference type="ARBA" id="ARBA00023136"/>
    </source>
</evidence>
<accession>A0A7S3QHN6</accession>
<keyword evidence="2 5" id="KW-0812">Transmembrane</keyword>
<keyword evidence="4 5" id="KW-0472">Membrane</keyword>
<dbReference type="InterPro" id="IPR049680">
    <property type="entry name" value="FLVCR1-2_SLC49-like"/>
</dbReference>
<dbReference type="PANTHER" id="PTHR10924">
    <property type="entry name" value="MAJOR FACILITATOR SUPERFAMILY PROTEIN-RELATED"/>
    <property type="match status" value="1"/>
</dbReference>
<evidence type="ECO:0008006" key="7">
    <source>
        <dbReference type="Google" id="ProtNLM"/>
    </source>
</evidence>
<evidence type="ECO:0000313" key="6">
    <source>
        <dbReference type="EMBL" id="CAE0477744.1"/>
    </source>
</evidence>
<feature type="transmembrane region" description="Helical" evidence="5">
    <location>
        <begin position="12"/>
        <end position="34"/>
    </location>
</feature>
<dbReference type="EMBL" id="HBIO01029443">
    <property type="protein sequence ID" value="CAE0477744.1"/>
    <property type="molecule type" value="Transcribed_RNA"/>
</dbReference>
<keyword evidence="3 5" id="KW-1133">Transmembrane helix</keyword>
<organism evidence="6">
    <name type="scientific">Chaetoceros debilis</name>
    <dbReference type="NCBI Taxonomy" id="122233"/>
    <lineage>
        <taxon>Eukaryota</taxon>
        <taxon>Sar</taxon>
        <taxon>Stramenopiles</taxon>
        <taxon>Ochrophyta</taxon>
        <taxon>Bacillariophyta</taxon>
        <taxon>Coscinodiscophyceae</taxon>
        <taxon>Chaetocerotophycidae</taxon>
        <taxon>Chaetocerotales</taxon>
        <taxon>Chaetocerotaceae</taxon>
        <taxon>Chaetoceros</taxon>
    </lineage>
</organism>
<dbReference type="GO" id="GO:0016020">
    <property type="term" value="C:membrane"/>
    <property type="evidence" value="ECO:0007669"/>
    <property type="project" value="UniProtKB-SubCell"/>
</dbReference>
<dbReference type="SUPFAM" id="SSF103473">
    <property type="entry name" value="MFS general substrate transporter"/>
    <property type="match status" value="1"/>
</dbReference>
<evidence type="ECO:0000256" key="2">
    <source>
        <dbReference type="ARBA" id="ARBA00022692"/>
    </source>
</evidence>
<proteinExistence type="predicted"/>
<comment type="subcellular location">
    <subcellularLocation>
        <location evidence="1">Membrane</location>
        <topology evidence="1">Multi-pass membrane protein</topology>
    </subcellularLocation>
</comment>
<feature type="transmembrane region" description="Helical" evidence="5">
    <location>
        <begin position="146"/>
        <end position="164"/>
    </location>
</feature>
<gene>
    <name evidence="6" type="ORF">CDEB00056_LOCUS22597</name>
</gene>
<sequence length="212" mass="22481">MVRGGVTDQFGIDLAGAGFELGILVGGIIIGGYVDKTKKYKDVTRACIVVTTFLLIPLGLTEHSLGQEPALLVLALLGLGMTAGPIQPINAELAVDITYPSDETAVESVQQIGGNLVSALLVPVAEIAARKDYQLLPNNPTLASDLRGDVILLATISIITYFFFSNFDAPLRRTMADEASEGDDNVVIDVKAKAMNSIKSITSKVDASFNNR</sequence>
<dbReference type="InterPro" id="IPR036259">
    <property type="entry name" value="MFS_trans_sf"/>
</dbReference>
<evidence type="ECO:0000256" key="3">
    <source>
        <dbReference type="ARBA" id="ARBA00022989"/>
    </source>
</evidence>
<dbReference type="Gene3D" id="1.20.1250.20">
    <property type="entry name" value="MFS general substrate transporter like domains"/>
    <property type="match status" value="1"/>
</dbReference>
<name>A0A7S3QHN6_9STRA</name>
<protein>
    <recommendedName>
        <fullName evidence="7">Major facilitator superfamily (MFS) profile domain-containing protein</fullName>
    </recommendedName>
</protein>
<evidence type="ECO:0000256" key="1">
    <source>
        <dbReference type="ARBA" id="ARBA00004141"/>
    </source>
</evidence>
<dbReference type="PANTHER" id="PTHR10924:SF6">
    <property type="entry name" value="SOLUTE CARRIER FAMILY 49 MEMBER A3"/>
    <property type="match status" value="1"/>
</dbReference>